<dbReference type="EMBL" id="LR586016">
    <property type="protein sequence ID" value="VIP00780.1"/>
    <property type="molecule type" value="Genomic_DNA"/>
</dbReference>
<dbReference type="Proteomes" id="UP000464378">
    <property type="component" value="Chromosome"/>
</dbReference>
<dbReference type="EMBL" id="LR593887">
    <property type="protein sequence ID" value="VTR96978.1"/>
    <property type="molecule type" value="Genomic_DNA"/>
</dbReference>
<feature type="compositionally biased region" description="Basic and acidic residues" evidence="1">
    <location>
        <begin position="186"/>
        <end position="198"/>
    </location>
</feature>
<dbReference type="AlphaFoldDB" id="A0A6C2YGY2"/>
<evidence type="ECO:0000313" key="3">
    <source>
        <dbReference type="Proteomes" id="UP000464378"/>
    </source>
</evidence>
<keyword evidence="3" id="KW-1185">Reference proteome</keyword>
<organism evidence="2">
    <name type="scientific">Tuwongella immobilis</name>
    <dbReference type="NCBI Taxonomy" id="692036"/>
    <lineage>
        <taxon>Bacteria</taxon>
        <taxon>Pseudomonadati</taxon>
        <taxon>Planctomycetota</taxon>
        <taxon>Planctomycetia</taxon>
        <taxon>Gemmatales</taxon>
        <taxon>Gemmataceae</taxon>
        <taxon>Tuwongella</taxon>
    </lineage>
</organism>
<gene>
    <name evidence="2" type="ORF">GMBLW1_31800</name>
</gene>
<feature type="region of interest" description="Disordered" evidence="1">
    <location>
        <begin position="172"/>
        <end position="202"/>
    </location>
</feature>
<reference evidence="2" key="1">
    <citation type="submission" date="2019-04" db="EMBL/GenBank/DDBJ databases">
        <authorList>
            <consortium name="Science for Life Laboratories"/>
        </authorList>
    </citation>
    <scope>NUCLEOTIDE SEQUENCE</scope>
    <source>
        <strain evidence="2">MBLW1</strain>
    </source>
</reference>
<evidence type="ECO:0000313" key="2">
    <source>
        <dbReference type="EMBL" id="VIP00780.1"/>
    </source>
</evidence>
<evidence type="ECO:0000256" key="1">
    <source>
        <dbReference type="SAM" id="MobiDB-lite"/>
    </source>
</evidence>
<protein>
    <submittedName>
        <fullName evidence="2">Uncharacterized protein</fullName>
    </submittedName>
</protein>
<dbReference type="InParanoid" id="A0A6C2YGY2"/>
<accession>A0A6C2YGY2</accession>
<name>A0A6C2YGY2_9BACT</name>
<proteinExistence type="predicted"/>
<dbReference type="KEGG" id="tim:GMBLW1_31800"/>
<sequence length="236" mass="25148">MKTSLACSRGLIWRCSSRMRVRFSISLHSPSHGAGFFTLPSASSTRRMSLATSVEEATLSLVLLTIPNSDLVDRSFQSTCDKTPLYFAKCPRDLGATPEGFPGVGTSSIIPVFPRRSKFPLRPKLPPVNVRVARFVTSSDASGPKSSSSSTRRLAFDSPPIFRMRAIQHCAGQGGRQAPTSFPIRGPDRPDGLERERVAAQSKGVQEDAALLASGVLKDGSQVVAGASISSRGGQG</sequence>